<dbReference type="Pfam" id="PF04390">
    <property type="entry name" value="LptE"/>
    <property type="match status" value="1"/>
</dbReference>
<dbReference type="RefSeq" id="WP_194112666.1">
    <property type="nucleotide sequence ID" value="NZ_JADFFL010000006.1"/>
</dbReference>
<dbReference type="GO" id="GO:0043165">
    <property type="term" value="P:Gram-negative-bacterium-type cell outer membrane assembly"/>
    <property type="evidence" value="ECO:0007669"/>
    <property type="project" value="InterPro"/>
</dbReference>
<keyword evidence="3" id="KW-1185">Reference proteome</keyword>
<dbReference type="GO" id="GO:0019867">
    <property type="term" value="C:outer membrane"/>
    <property type="evidence" value="ECO:0007669"/>
    <property type="project" value="InterPro"/>
</dbReference>
<protein>
    <submittedName>
        <fullName evidence="2">LptE family protein</fullName>
    </submittedName>
</protein>
<feature type="signal peptide" evidence="1">
    <location>
        <begin position="1"/>
        <end position="18"/>
    </location>
</feature>
<comment type="caution">
    <text evidence="2">The sequence shown here is derived from an EMBL/GenBank/DDBJ whole genome shotgun (WGS) entry which is preliminary data.</text>
</comment>
<dbReference type="PROSITE" id="PS51257">
    <property type="entry name" value="PROKAR_LIPOPROTEIN"/>
    <property type="match status" value="1"/>
</dbReference>
<keyword evidence="1" id="KW-0732">Signal</keyword>
<dbReference type="Proteomes" id="UP000622475">
    <property type="component" value="Unassembled WGS sequence"/>
</dbReference>
<evidence type="ECO:0000313" key="3">
    <source>
        <dbReference type="Proteomes" id="UP000622475"/>
    </source>
</evidence>
<organism evidence="2 3">
    <name type="scientific">Mucilaginibacter myungsuensis</name>
    <dbReference type="NCBI Taxonomy" id="649104"/>
    <lineage>
        <taxon>Bacteria</taxon>
        <taxon>Pseudomonadati</taxon>
        <taxon>Bacteroidota</taxon>
        <taxon>Sphingobacteriia</taxon>
        <taxon>Sphingobacteriales</taxon>
        <taxon>Sphingobacteriaceae</taxon>
        <taxon>Mucilaginibacter</taxon>
    </lineage>
</organism>
<evidence type="ECO:0000256" key="1">
    <source>
        <dbReference type="SAM" id="SignalP"/>
    </source>
</evidence>
<evidence type="ECO:0000313" key="2">
    <source>
        <dbReference type="EMBL" id="MBE9663434.1"/>
    </source>
</evidence>
<dbReference type="InterPro" id="IPR007485">
    <property type="entry name" value="LPS_assembly_LptE"/>
</dbReference>
<feature type="chain" id="PRO_5036911471" evidence="1">
    <location>
        <begin position="19"/>
        <end position="173"/>
    </location>
</feature>
<reference evidence="2" key="1">
    <citation type="submission" date="2020-10" db="EMBL/GenBank/DDBJ databases">
        <title>Mucilaginibacter mali sp. nov., isolated from rhizosphere soil of apple orchard.</title>
        <authorList>
            <person name="Lee J.-S."/>
            <person name="Kim H.S."/>
            <person name="Kim J.-S."/>
        </authorList>
    </citation>
    <scope>NUCLEOTIDE SEQUENCE</scope>
    <source>
        <strain evidence="2">KCTC 22746</strain>
    </source>
</reference>
<dbReference type="AlphaFoldDB" id="A0A929L2U4"/>
<dbReference type="EMBL" id="JADFFL010000006">
    <property type="protein sequence ID" value="MBE9663434.1"/>
    <property type="molecule type" value="Genomic_DNA"/>
</dbReference>
<gene>
    <name evidence="2" type="ORF">IRJ16_16220</name>
</gene>
<sequence length="173" mass="18776">MKRIVAGLLLFSALGMFAACSFTLSGASIPPEMKTVNIPTFENNAPLVKTTLSQDMTEALKARIRSQTALSITTSAEADGVFTGNIISYSAAPVSVQSTGNPNQPPLANASRLTIVVHIKYTYKKDKKLDFEQDFTRYGDYTGDLASKEAGLVATINKQLTEDIFNKAFANWE</sequence>
<proteinExistence type="predicted"/>
<accession>A0A929L2U4</accession>
<name>A0A929L2U4_9SPHI</name>